<dbReference type="CDD" id="cd04278">
    <property type="entry name" value="ZnMc_MMP"/>
    <property type="match status" value="1"/>
</dbReference>
<feature type="binding site" evidence="18">
    <location>
        <position position="256"/>
    </location>
    <ligand>
        <name>Zn(2+)</name>
        <dbReference type="ChEBI" id="CHEBI:29105"/>
        <label>1</label>
    </ligand>
</feature>
<keyword evidence="25" id="KW-1185">Reference proteome</keyword>
<feature type="binding site" evidence="18">
    <location>
        <position position="281"/>
    </location>
    <ligand>
        <name>Zn(2+)</name>
        <dbReference type="ChEBI" id="CHEBI:29105"/>
        <label>2</label>
        <note>catalytic</note>
    </ligand>
</feature>
<dbReference type="InterPro" id="IPR002477">
    <property type="entry name" value="Peptidoglycan-bd-like"/>
</dbReference>
<keyword evidence="4" id="KW-0165">Cleavage on pair of basic residues</keyword>
<evidence type="ECO:0000256" key="15">
    <source>
        <dbReference type="ARBA" id="ARBA00023145"/>
    </source>
</evidence>
<dbReference type="SUPFAM" id="SSF55486">
    <property type="entry name" value="Metalloproteases ('zincins'), catalytic domain"/>
    <property type="match status" value="1"/>
</dbReference>
<dbReference type="InterPro" id="IPR021805">
    <property type="entry name" value="Pept_M10A_metallopeptidase_C"/>
</dbReference>
<comment type="similarity">
    <text evidence="2">Belongs to the peptidase M10A family.</text>
</comment>
<dbReference type="InterPro" id="IPR000585">
    <property type="entry name" value="Hemopexin-like_dom"/>
</dbReference>
<keyword evidence="8" id="KW-0677">Repeat</keyword>
<feature type="binding site" evidence="18">
    <location>
        <position position="258"/>
    </location>
    <ligand>
        <name>Ca(2+)</name>
        <dbReference type="ChEBI" id="CHEBI:29108"/>
        <label>3</label>
    </ligand>
</feature>
<keyword evidence="9" id="KW-0378">Hydrolase</keyword>
<evidence type="ECO:0000256" key="9">
    <source>
        <dbReference type="ARBA" id="ARBA00022801"/>
    </source>
</evidence>
<evidence type="ECO:0000256" key="8">
    <source>
        <dbReference type="ARBA" id="ARBA00022737"/>
    </source>
</evidence>
<feature type="binding site" evidence="18">
    <location>
        <position position="228"/>
    </location>
    <ligand>
        <name>Zn(2+)</name>
        <dbReference type="ChEBI" id="CHEBI:29105"/>
        <label>1</label>
    </ligand>
</feature>
<dbReference type="GO" id="GO:0008270">
    <property type="term" value="F:zinc ion binding"/>
    <property type="evidence" value="ECO:0007669"/>
    <property type="project" value="InterPro"/>
</dbReference>
<feature type="binding site" evidence="18">
    <location>
        <position position="261"/>
    </location>
    <ligand>
        <name>Ca(2+)</name>
        <dbReference type="ChEBI" id="CHEBI:29108"/>
        <label>3</label>
    </ligand>
</feature>
<dbReference type="InterPro" id="IPR024079">
    <property type="entry name" value="MetalloPept_cat_dom_sf"/>
</dbReference>
<feature type="binding site" evidence="18">
    <location>
        <position position="285"/>
    </location>
    <ligand>
        <name>Zn(2+)</name>
        <dbReference type="ChEBI" id="CHEBI:29105"/>
        <label>2</label>
        <note>catalytic</note>
    </ligand>
</feature>
<dbReference type="InterPro" id="IPR033739">
    <property type="entry name" value="M10A_MMP"/>
</dbReference>
<dbReference type="PANTHER" id="PTHR10201">
    <property type="entry name" value="MATRIX METALLOPROTEINASE"/>
    <property type="match status" value="1"/>
</dbReference>
<dbReference type="PANTHER" id="PTHR10201:SF24">
    <property type="entry name" value="MATRIX METALLOPROTEINASE-14"/>
    <property type="match status" value="1"/>
</dbReference>
<feature type="repeat" description="Hemopexin" evidence="20">
    <location>
        <begin position="360"/>
        <end position="408"/>
    </location>
</feature>
<evidence type="ECO:0000256" key="13">
    <source>
        <dbReference type="ARBA" id="ARBA00023049"/>
    </source>
</evidence>
<dbReference type="GeneTree" id="ENSGT00940000157808"/>
<comment type="subcellular location">
    <subcellularLocation>
        <location evidence="1">Membrane</location>
        <topology evidence="1">Single-pass type I membrane protein</topology>
    </subcellularLocation>
</comment>
<keyword evidence="11 18" id="KW-0106">Calcium</keyword>
<organism evidence="24 25">
    <name type="scientific">Oncorhynchus kisutch</name>
    <name type="common">Coho salmon</name>
    <name type="synonym">Salmo kisutch</name>
    <dbReference type="NCBI Taxonomy" id="8019"/>
    <lineage>
        <taxon>Eukaryota</taxon>
        <taxon>Metazoa</taxon>
        <taxon>Chordata</taxon>
        <taxon>Craniata</taxon>
        <taxon>Vertebrata</taxon>
        <taxon>Euteleostomi</taxon>
        <taxon>Actinopterygii</taxon>
        <taxon>Neopterygii</taxon>
        <taxon>Teleostei</taxon>
        <taxon>Protacanthopterygii</taxon>
        <taxon>Salmoniformes</taxon>
        <taxon>Salmonidae</taxon>
        <taxon>Salmoninae</taxon>
        <taxon>Oncorhynchus</taxon>
    </lineage>
</organism>
<dbReference type="InterPro" id="IPR036365">
    <property type="entry name" value="PGBD-like_sf"/>
</dbReference>
<dbReference type="PROSITE" id="PS51642">
    <property type="entry name" value="HEMOPEXIN_2"/>
    <property type="match status" value="4"/>
</dbReference>
<dbReference type="Proteomes" id="UP000694557">
    <property type="component" value="Unassembled WGS sequence"/>
</dbReference>
<feature type="region of interest" description="Disordered" evidence="21">
    <location>
        <begin position="548"/>
        <end position="579"/>
    </location>
</feature>
<evidence type="ECO:0000256" key="2">
    <source>
        <dbReference type="ARBA" id="ARBA00010370"/>
    </source>
</evidence>
<evidence type="ECO:0000256" key="19">
    <source>
        <dbReference type="PIRSR" id="PIRSR621190-4"/>
    </source>
</evidence>
<evidence type="ECO:0000256" key="22">
    <source>
        <dbReference type="SAM" id="Phobius"/>
    </source>
</evidence>
<keyword evidence="5 22" id="KW-0812">Transmembrane</keyword>
<evidence type="ECO:0000313" key="24">
    <source>
        <dbReference type="Ensembl" id="ENSOKIP00005117566.1"/>
    </source>
</evidence>
<dbReference type="GO" id="GO:0001501">
    <property type="term" value="P:skeletal system development"/>
    <property type="evidence" value="ECO:0007669"/>
    <property type="project" value="TreeGrafter"/>
</dbReference>
<dbReference type="Pfam" id="PF00413">
    <property type="entry name" value="Peptidase_M10"/>
    <property type="match status" value="1"/>
</dbReference>
<evidence type="ECO:0000256" key="17">
    <source>
        <dbReference type="PIRSR" id="PIRSR621190-1"/>
    </source>
</evidence>
<feature type="domain" description="Peptidase metallopeptidase" evidence="23">
    <location>
        <begin position="157"/>
        <end position="327"/>
    </location>
</feature>
<evidence type="ECO:0000256" key="21">
    <source>
        <dbReference type="SAM" id="MobiDB-lite"/>
    </source>
</evidence>
<dbReference type="InterPro" id="IPR018486">
    <property type="entry name" value="Hemopexin_CS"/>
</dbReference>
<dbReference type="GO" id="GO:0003677">
    <property type="term" value="F:DNA binding"/>
    <property type="evidence" value="ECO:0007669"/>
    <property type="project" value="InterPro"/>
</dbReference>
<evidence type="ECO:0000256" key="18">
    <source>
        <dbReference type="PIRSR" id="PIRSR621190-2"/>
    </source>
</evidence>
<evidence type="ECO:0000256" key="6">
    <source>
        <dbReference type="ARBA" id="ARBA00022723"/>
    </source>
</evidence>
<feature type="binding site" evidence="18">
    <location>
        <position position="299"/>
    </location>
    <ligand>
        <name>Zn(2+)</name>
        <dbReference type="ChEBI" id="CHEBI:29105"/>
        <label>2</label>
        <note>catalytic</note>
    </ligand>
</feature>
<feature type="region of interest" description="Disordered" evidence="21">
    <location>
        <begin position="322"/>
        <end position="357"/>
    </location>
</feature>
<feature type="repeat" description="Hemopexin" evidence="20">
    <location>
        <begin position="409"/>
        <end position="454"/>
    </location>
</feature>
<dbReference type="SUPFAM" id="SSF50923">
    <property type="entry name" value="Hemopexin-like domain"/>
    <property type="match status" value="1"/>
</dbReference>
<feature type="repeat" description="Hemopexin" evidence="20">
    <location>
        <begin position="456"/>
        <end position="503"/>
    </location>
</feature>
<dbReference type="SUPFAM" id="SSF47090">
    <property type="entry name" value="PGBD-like"/>
    <property type="match status" value="1"/>
</dbReference>
<feature type="binding site" evidence="18">
    <location>
        <position position="243"/>
    </location>
    <ligand>
        <name>Zn(2+)</name>
        <dbReference type="ChEBI" id="CHEBI:29105"/>
        <label>1</label>
    </ligand>
</feature>
<feature type="binding site" evidence="18">
    <location>
        <position position="254"/>
    </location>
    <ligand>
        <name>Ca(2+)</name>
        <dbReference type="ChEBI" id="CHEBI:29108"/>
        <label>2</label>
    </ligand>
</feature>
<dbReference type="CDD" id="cd00094">
    <property type="entry name" value="HX"/>
    <property type="match status" value="1"/>
</dbReference>
<keyword evidence="7" id="KW-0732">Signal</keyword>
<dbReference type="Ensembl" id="ENSOKIT00005125689.1">
    <property type="protein sequence ID" value="ENSOKIP00005117566.1"/>
    <property type="gene ID" value="ENSOKIG00005050833.1"/>
</dbReference>
<protein>
    <submittedName>
        <fullName evidence="24">Matrix metallopeptidase 14b (membrane-inserted)</fullName>
    </submittedName>
</protein>
<feature type="binding site" evidence="18">
    <location>
        <position position="235"/>
    </location>
    <ligand>
        <name>Ca(2+)</name>
        <dbReference type="ChEBI" id="CHEBI:29108"/>
        <label>3</label>
    </ligand>
</feature>
<dbReference type="Pfam" id="PF11857">
    <property type="entry name" value="DUF3377"/>
    <property type="match status" value="1"/>
</dbReference>
<dbReference type="InterPro" id="IPR021158">
    <property type="entry name" value="Pept_M10A_Zn_BS"/>
</dbReference>
<evidence type="ECO:0000256" key="4">
    <source>
        <dbReference type="ARBA" id="ARBA00022685"/>
    </source>
</evidence>
<keyword evidence="15" id="KW-0865">Zymogen</keyword>
<dbReference type="AlphaFoldDB" id="A0A8C7LGM5"/>
<feature type="compositionally biased region" description="Basic and acidic residues" evidence="21">
    <location>
        <begin position="555"/>
        <end position="571"/>
    </location>
</feature>
<dbReference type="Gene3D" id="3.40.390.10">
    <property type="entry name" value="Collagenase (Catalytic Domain)"/>
    <property type="match status" value="1"/>
</dbReference>
<feature type="repeat" description="Hemopexin" evidence="20">
    <location>
        <begin position="504"/>
        <end position="552"/>
    </location>
</feature>
<feature type="active site" evidence="17">
    <location>
        <position position="282"/>
    </location>
</feature>
<dbReference type="InterPro" id="IPR021190">
    <property type="entry name" value="Pept_M10A"/>
</dbReference>
<dbReference type="FunFam" id="3.40.390.10:FF:000005">
    <property type="entry name" value="Matrix metallopeptidase 16"/>
    <property type="match status" value="1"/>
</dbReference>
<evidence type="ECO:0000256" key="20">
    <source>
        <dbReference type="PROSITE-ProRule" id="PRU01011"/>
    </source>
</evidence>
<evidence type="ECO:0000256" key="5">
    <source>
        <dbReference type="ARBA" id="ARBA00022692"/>
    </source>
</evidence>
<evidence type="ECO:0000256" key="12">
    <source>
        <dbReference type="ARBA" id="ARBA00022989"/>
    </source>
</evidence>
<feature type="binding site" evidence="18">
    <location>
        <position position="368"/>
    </location>
    <ligand>
        <name>Ca(2+)</name>
        <dbReference type="ChEBI" id="CHEBI:29108"/>
        <label>4</label>
    </ligand>
</feature>
<keyword evidence="3" id="KW-0645">Protease</keyword>
<keyword evidence="16" id="KW-1015">Disulfide bond</keyword>
<dbReference type="GO" id="GO:0030198">
    <property type="term" value="P:extracellular matrix organization"/>
    <property type="evidence" value="ECO:0007669"/>
    <property type="project" value="TreeGrafter"/>
</dbReference>
<comment type="cofactor">
    <cofactor evidence="18">
        <name>Zn(2+)</name>
        <dbReference type="ChEBI" id="CHEBI:29105"/>
    </cofactor>
    <text evidence="18">Binds 2 Zn(2+) ions per subunit.</text>
</comment>
<keyword evidence="6 18" id="KW-0479">Metal-binding</keyword>
<comment type="cofactor">
    <cofactor evidence="18">
        <name>Ca(2+)</name>
        <dbReference type="ChEBI" id="CHEBI:29108"/>
    </cofactor>
    <text evidence="18">Can bind about 5 Ca(2+) ions per subunit.</text>
</comment>
<dbReference type="SMART" id="SM00120">
    <property type="entry name" value="HX"/>
    <property type="match status" value="4"/>
</dbReference>
<dbReference type="SMART" id="SM00235">
    <property type="entry name" value="ZnMc"/>
    <property type="match status" value="1"/>
</dbReference>
<evidence type="ECO:0000256" key="11">
    <source>
        <dbReference type="ARBA" id="ARBA00022837"/>
    </source>
</evidence>
<feature type="binding site" evidence="18">
    <location>
        <position position="236"/>
    </location>
    <ligand>
        <name>Ca(2+)</name>
        <dbReference type="ChEBI" id="CHEBI:29108"/>
        <label>3</label>
    </ligand>
</feature>
<evidence type="ECO:0000313" key="25">
    <source>
        <dbReference type="Proteomes" id="UP000694557"/>
    </source>
</evidence>
<dbReference type="Pfam" id="PF00045">
    <property type="entry name" value="Hemopexin"/>
    <property type="match status" value="4"/>
</dbReference>
<dbReference type="GO" id="GO:0005615">
    <property type="term" value="C:extracellular space"/>
    <property type="evidence" value="ECO:0007669"/>
    <property type="project" value="TreeGrafter"/>
</dbReference>
<dbReference type="GO" id="GO:0031012">
    <property type="term" value="C:extracellular matrix"/>
    <property type="evidence" value="ECO:0007669"/>
    <property type="project" value="InterPro"/>
</dbReference>
<feature type="binding site" evidence="18">
    <location>
        <position position="291"/>
    </location>
    <ligand>
        <name>Zn(2+)</name>
        <dbReference type="ChEBI" id="CHEBI:29105"/>
        <label>2</label>
        <note>catalytic</note>
    </ligand>
</feature>
<gene>
    <name evidence="24" type="primary">MMP14</name>
    <name evidence="24" type="synonym">LOC109871780</name>
</gene>
<name>A0A8C7LGM5_ONCKI</name>
<accession>A0A8C7LGM5</accession>
<feature type="binding site" evidence="18">
    <location>
        <position position="415"/>
    </location>
    <ligand>
        <name>Ca(2+)</name>
        <dbReference type="ChEBI" id="CHEBI:29108"/>
        <label>5</label>
    </ligand>
</feature>
<reference evidence="24" key="2">
    <citation type="submission" date="2025-09" db="UniProtKB">
        <authorList>
            <consortium name="Ensembl"/>
        </authorList>
    </citation>
    <scope>IDENTIFICATION</scope>
</reference>
<feature type="transmembrane region" description="Helical" evidence="22">
    <location>
        <begin position="599"/>
        <end position="622"/>
    </location>
</feature>
<dbReference type="GO" id="GO:0005886">
    <property type="term" value="C:plasma membrane"/>
    <property type="evidence" value="ECO:0007669"/>
    <property type="project" value="TreeGrafter"/>
</dbReference>
<evidence type="ECO:0000256" key="10">
    <source>
        <dbReference type="ARBA" id="ARBA00022833"/>
    </source>
</evidence>
<dbReference type="GO" id="GO:0006313">
    <property type="term" value="P:DNA transposition"/>
    <property type="evidence" value="ECO:0007669"/>
    <property type="project" value="InterPro"/>
</dbReference>
<dbReference type="Pfam" id="PF01471">
    <property type="entry name" value="PG_binding_1"/>
    <property type="match status" value="1"/>
</dbReference>
<evidence type="ECO:0000256" key="1">
    <source>
        <dbReference type="ARBA" id="ARBA00004479"/>
    </source>
</evidence>
<sequence>MLEETGSKVSISTVKQVLYRHNLKGCSARKKPLLQNRQKKPRLWFATAHVDKDCTFWRNVLWSDETKIELFGHNDNLYVWLQQYGYLPPGDLRTHAARSPHSITTAIAAMQRFYGLTITGSIDPKTVEAMKRPRCGVPDKFGTELKSNLRKKRYAIQGLKWDKTDLTFCIQNYTPKVGEYETHDAIRKAFKVWESVTPLRFREIPYSHIRDKVEDFADIMLFFGEGFHGDSSPFDGEGGFLAHAYFPGNGIGGDTHFDSAEPWTVGNSDLSGNDVFLVSVHELGHALGLEHSNDPSAIMAPFYQWMETENFQLPEDDLRGIQQIYGGRSGGGPRPPPPSPRSPHHPPKPTHTPYNPRFGPDICEGHFDTIAILRGEIFVFKDKWFWRVRNNAVLDGYPMPIGHFWRGLPSNINAAYERDDGNFVFFKGDRHWVFKESILEDGYPKSLKEMGSGLPKDKIDAALFYTPTGKTYFFRGNKYYRYNEDSRSVDPEYPKPINVWQGVPDNIKAGFMSRDQGHTYFYKANKYWKFNNQKLRVEPGFPKSALKDWMGCPEEDPKTDGGRGGGGHDREDREEDRDETEVIIIEVEEEGGSGGGAGAVAVVVPLMLLVCVILTLGALLFFRRYGTPRRLLYCQRSLLDKV</sequence>
<dbReference type="GO" id="GO:0004222">
    <property type="term" value="F:metalloendopeptidase activity"/>
    <property type="evidence" value="ECO:0007669"/>
    <property type="project" value="InterPro"/>
</dbReference>
<dbReference type="InterPro" id="IPR002492">
    <property type="entry name" value="Transposase_Tc1-like"/>
</dbReference>
<keyword evidence="12 22" id="KW-1133">Transmembrane helix</keyword>
<dbReference type="GO" id="GO:0031638">
    <property type="term" value="P:zymogen activation"/>
    <property type="evidence" value="ECO:0007669"/>
    <property type="project" value="TreeGrafter"/>
</dbReference>
<feature type="binding site" evidence="18">
    <location>
        <position position="218"/>
    </location>
    <ligand>
        <name>Ca(2+)</name>
        <dbReference type="ChEBI" id="CHEBI:29108"/>
        <label>2</label>
    </ligand>
</feature>
<dbReference type="InterPro" id="IPR018487">
    <property type="entry name" value="Hemopexin-like_repeat"/>
</dbReference>
<evidence type="ECO:0000259" key="23">
    <source>
        <dbReference type="SMART" id="SM00235"/>
    </source>
</evidence>
<dbReference type="InterPro" id="IPR036375">
    <property type="entry name" value="Hemopexin-like_dom_sf"/>
</dbReference>
<dbReference type="InterPro" id="IPR006026">
    <property type="entry name" value="Peptidase_Metallo"/>
</dbReference>
<dbReference type="InterPro" id="IPR001818">
    <property type="entry name" value="Pept_M10_metallopeptidase"/>
</dbReference>
<evidence type="ECO:0000256" key="3">
    <source>
        <dbReference type="ARBA" id="ARBA00022670"/>
    </source>
</evidence>
<keyword evidence="14 22" id="KW-0472">Membrane</keyword>
<reference evidence="24" key="1">
    <citation type="submission" date="2025-08" db="UniProtKB">
        <authorList>
            <consortium name="Ensembl"/>
        </authorList>
    </citation>
    <scope>IDENTIFICATION</scope>
</reference>
<evidence type="ECO:0000256" key="14">
    <source>
        <dbReference type="ARBA" id="ARBA00023136"/>
    </source>
</evidence>
<feature type="binding site" evidence="18">
    <location>
        <position position="370"/>
    </location>
    <ligand>
        <name>Ca(2+)</name>
        <dbReference type="ChEBI" id="CHEBI:29108"/>
        <label>5</label>
    </ligand>
</feature>
<feature type="modified residue" description="Phosphotyrosine; by PKDCC" evidence="19">
    <location>
        <position position="443"/>
    </location>
</feature>
<feature type="binding site" description="in inhibited form" evidence="18">
    <location>
        <position position="135"/>
    </location>
    <ligand>
        <name>Zn(2+)</name>
        <dbReference type="ChEBI" id="CHEBI:29105"/>
        <label>2</label>
        <note>catalytic</note>
    </ligand>
</feature>
<feature type="binding site" evidence="18">
    <location>
        <position position="261"/>
    </location>
    <ligand>
        <name>Ca(2+)</name>
        <dbReference type="ChEBI" id="CHEBI:29108"/>
        <label>1</label>
    </ligand>
</feature>
<evidence type="ECO:0000256" key="16">
    <source>
        <dbReference type="ARBA" id="ARBA00023157"/>
    </source>
</evidence>
<dbReference type="PRINTS" id="PR00138">
    <property type="entry name" value="MATRIXIN"/>
</dbReference>
<proteinExistence type="inferred from homology"/>
<dbReference type="FunFam" id="2.110.10.10:FF:000001">
    <property type="entry name" value="Matrix metallopeptidase 24"/>
    <property type="match status" value="1"/>
</dbReference>
<feature type="binding site" evidence="18">
    <location>
        <position position="462"/>
    </location>
    <ligand>
        <name>Ca(2+)</name>
        <dbReference type="ChEBI" id="CHEBI:29108"/>
        <label>5</label>
    </ligand>
</feature>
<dbReference type="Gene3D" id="2.110.10.10">
    <property type="entry name" value="Hemopexin-like domain"/>
    <property type="match status" value="1"/>
</dbReference>
<evidence type="ECO:0000256" key="7">
    <source>
        <dbReference type="ARBA" id="ARBA00022729"/>
    </source>
</evidence>
<feature type="binding site" evidence="18">
    <location>
        <position position="252"/>
    </location>
    <ligand>
        <name>Ca(2+)</name>
        <dbReference type="ChEBI" id="CHEBI:29108"/>
        <label>2</label>
    </ligand>
</feature>
<dbReference type="GO" id="GO:0015074">
    <property type="term" value="P:DNA integration"/>
    <property type="evidence" value="ECO:0007669"/>
    <property type="project" value="InterPro"/>
</dbReference>
<dbReference type="GO" id="GO:0030574">
    <property type="term" value="P:collagen catabolic process"/>
    <property type="evidence" value="ECO:0007669"/>
    <property type="project" value="TreeGrafter"/>
</dbReference>
<keyword evidence="13" id="KW-0482">Metalloprotease</keyword>
<feature type="binding site" evidence="18">
    <location>
        <position position="230"/>
    </location>
    <ligand>
        <name>Zn(2+)</name>
        <dbReference type="ChEBI" id="CHEBI:29105"/>
        <label>1</label>
    </ligand>
</feature>
<dbReference type="Pfam" id="PF01498">
    <property type="entry name" value="HTH_Tnp_Tc3_2"/>
    <property type="match status" value="1"/>
</dbReference>
<keyword evidence="10 18" id="KW-0862">Zinc</keyword>
<dbReference type="PROSITE" id="PS00024">
    <property type="entry name" value="HEMOPEXIN"/>
    <property type="match status" value="1"/>
</dbReference>
<dbReference type="PROSITE" id="PS00546">
    <property type="entry name" value="CYSTEINE_SWITCH"/>
    <property type="match status" value="1"/>
</dbReference>